<protein>
    <submittedName>
        <fullName evidence="4">Phage major capsid protein</fullName>
    </submittedName>
</protein>
<comment type="subcellular location">
    <subcellularLocation>
        <location evidence="1">Virion</location>
    </subcellularLocation>
</comment>
<dbReference type="RefSeq" id="WP_317052051.1">
    <property type="nucleotide sequence ID" value="NZ_CP140878.1"/>
</dbReference>
<name>A0AAW8YNF9_PEDAC</name>
<comment type="caution">
    <text evidence="4">The sequence shown here is derived from an EMBL/GenBank/DDBJ whole genome shotgun (WGS) entry which is preliminary data.</text>
</comment>
<reference evidence="4" key="2">
    <citation type="submission" date="2023-10" db="EMBL/GenBank/DDBJ databases">
        <authorList>
            <person name="Khurajog B."/>
        </authorList>
    </citation>
    <scope>NUCLEOTIDE SEQUENCE</scope>
    <source>
        <strain evidence="4">BF14</strain>
    </source>
</reference>
<reference evidence="4" key="1">
    <citation type="journal article" date="2023" name="PeerJ">
        <title>Selection and evaluation of lactic acid bacteria from chicken feces in Thailand as potential probiotics.</title>
        <authorList>
            <person name="Khurajog B."/>
            <person name="Disastra Y."/>
            <person name="Lawwyne L.D."/>
            <person name="Sirichokchatchawan W."/>
            <person name="Niyomtham W."/>
            <person name="Yindee J."/>
            <person name="Hampson D.J."/>
            <person name="Prapasarakul N."/>
        </authorList>
    </citation>
    <scope>NUCLEOTIDE SEQUENCE</scope>
    <source>
        <strain evidence="4">BF14</strain>
    </source>
</reference>
<evidence type="ECO:0000256" key="2">
    <source>
        <dbReference type="SAM" id="MobiDB-lite"/>
    </source>
</evidence>
<sequence>MIKFNDYKEFAEARSEYAAVALNPDSTKEEKETALNNMMDALNSDAKNEVKAITTQKMAELENAHELKMTNEELNFFNDINKDTGTKKTGEKILPQTTVDEIFEDMVQEHPFLSVIGLKNNGISLKIIKSDTSGQVVWGPIFNEIKGQLDALFSEEDVTQNKATAFVVIPKDLEEFGPQWIKKFVVTQITEAFAVAAEEAFLVGDGNNKPIGLNRNVSEGVAVTGGVYPEKESAGTLTFADTKTAAKELAGVIKTLSKKENGHPIVAKGRTVLAMSPGDSLDVEAQFMIQNLNGQFVTAMPFGLTTVESEFVPEGKVIAFLPARYDAFEAGKLEIQQFDQTLALEDMDLYTAKQFLYGKAHDNNASAVYDLKLSGSGSTPTQPTSGSGTASK</sequence>
<dbReference type="Proteomes" id="UP001280415">
    <property type="component" value="Unassembled WGS sequence"/>
</dbReference>
<accession>A0AAW8YNF9</accession>
<organism evidence="4 5">
    <name type="scientific">Pediococcus acidilactici</name>
    <dbReference type="NCBI Taxonomy" id="1254"/>
    <lineage>
        <taxon>Bacteria</taxon>
        <taxon>Bacillati</taxon>
        <taxon>Bacillota</taxon>
        <taxon>Bacilli</taxon>
        <taxon>Lactobacillales</taxon>
        <taxon>Lactobacillaceae</taxon>
        <taxon>Pediococcus</taxon>
        <taxon>Pediococcus acidilactici group</taxon>
    </lineage>
</organism>
<feature type="domain" description="Phage capsid-like C-terminal" evidence="3">
    <location>
        <begin position="93"/>
        <end position="254"/>
    </location>
</feature>
<evidence type="ECO:0000256" key="1">
    <source>
        <dbReference type="ARBA" id="ARBA00004328"/>
    </source>
</evidence>
<dbReference type="NCBIfam" id="TIGR01554">
    <property type="entry name" value="major_cap_HK97"/>
    <property type="match status" value="1"/>
</dbReference>
<feature type="region of interest" description="Disordered" evidence="2">
    <location>
        <begin position="373"/>
        <end position="392"/>
    </location>
</feature>
<dbReference type="SUPFAM" id="SSF56563">
    <property type="entry name" value="Major capsid protein gp5"/>
    <property type="match status" value="1"/>
</dbReference>
<dbReference type="InterPro" id="IPR054612">
    <property type="entry name" value="Phage_capsid-like_C"/>
</dbReference>
<evidence type="ECO:0000313" key="5">
    <source>
        <dbReference type="Proteomes" id="UP001280415"/>
    </source>
</evidence>
<gene>
    <name evidence="4" type="ORF">R0H03_04030</name>
</gene>
<dbReference type="InterPro" id="IPR024455">
    <property type="entry name" value="Phage_capsid"/>
</dbReference>
<dbReference type="AlphaFoldDB" id="A0AAW8YNF9"/>
<feature type="compositionally biased region" description="Low complexity" evidence="2">
    <location>
        <begin position="374"/>
        <end position="392"/>
    </location>
</feature>
<proteinExistence type="predicted"/>
<dbReference type="Pfam" id="PF05065">
    <property type="entry name" value="Phage_capsid"/>
    <property type="match status" value="1"/>
</dbReference>
<evidence type="ECO:0000313" key="4">
    <source>
        <dbReference type="EMBL" id="MDV2911034.1"/>
    </source>
</evidence>
<dbReference type="EMBL" id="JAWJAX010000003">
    <property type="protein sequence ID" value="MDV2911034.1"/>
    <property type="molecule type" value="Genomic_DNA"/>
</dbReference>
<evidence type="ECO:0000259" key="3">
    <source>
        <dbReference type="Pfam" id="PF05065"/>
    </source>
</evidence>